<dbReference type="GeneID" id="28960755"/>
<proteinExistence type="predicted"/>
<dbReference type="RefSeq" id="XP_018246679.1">
    <property type="nucleotide sequence ID" value="XM_018400329.1"/>
</dbReference>
<organism evidence="1 2">
    <name type="scientific">Fusarium oxysporum f. sp. lycopersici (strain 4287 / CBS 123668 / FGSC 9935 / NRRL 34936)</name>
    <name type="common">Fusarium vascular wilt of tomato</name>
    <dbReference type="NCBI Taxonomy" id="426428"/>
    <lineage>
        <taxon>Eukaryota</taxon>
        <taxon>Fungi</taxon>
        <taxon>Dikarya</taxon>
        <taxon>Ascomycota</taxon>
        <taxon>Pezizomycotina</taxon>
        <taxon>Sordariomycetes</taxon>
        <taxon>Hypocreomycetidae</taxon>
        <taxon>Hypocreales</taxon>
        <taxon>Nectriaceae</taxon>
        <taxon>Fusarium</taxon>
        <taxon>Fusarium oxysporum species complex</taxon>
    </lineage>
</organism>
<dbReference type="KEGG" id="fox:FOXG_20049"/>
<accession>A0A0J9VAZ3</accession>
<dbReference type="VEuPathDB" id="FungiDB:FOXG_20049"/>
<protein>
    <submittedName>
        <fullName evidence="1">Uncharacterized protein</fullName>
    </submittedName>
</protein>
<dbReference type="AlphaFoldDB" id="A0A0J9VAZ3"/>
<evidence type="ECO:0000313" key="2">
    <source>
        <dbReference type="Proteomes" id="UP000009097"/>
    </source>
</evidence>
<reference evidence="1" key="1">
    <citation type="submission" date="2007-04" db="EMBL/GenBank/DDBJ databases">
        <authorList>
            <consortium name="The Broad Institute Genome Sequencing Platform"/>
            <person name="Birren B."/>
            <person name="Lander E."/>
            <person name="Galagan J."/>
            <person name="Nusbaum C."/>
            <person name="Devon K."/>
            <person name="Ma L.-J."/>
            <person name="Jaffe D."/>
            <person name="Butler J."/>
            <person name="Alvarez P."/>
            <person name="Gnerre S."/>
            <person name="Grabherr M."/>
            <person name="Kleber M."/>
            <person name="Mauceli E."/>
            <person name="Brockman W."/>
            <person name="MacCallum I.A."/>
            <person name="Young S."/>
            <person name="LaButti K."/>
            <person name="DeCaprio D."/>
            <person name="Crawford M."/>
            <person name="Koehrsen M."/>
            <person name="Engels R."/>
            <person name="Montgomery P."/>
            <person name="Pearson M."/>
            <person name="Howarth C."/>
            <person name="Larson L."/>
            <person name="White J."/>
            <person name="O'Leary S."/>
            <person name="Kodira C."/>
            <person name="Zeng Q."/>
            <person name="Yandava C."/>
            <person name="Alvarado L."/>
            <person name="Kistler C."/>
            <person name="Shim W.-B."/>
            <person name="Kang S."/>
            <person name="Woloshuk C."/>
        </authorList>
    </citation>
    <scope>NUCLEOTIDE SEQUENCE</scope>
    <source>
        <strain evidence="1">4287</strain>
    </source>
</reference>
<dbReference type="Proteomes" id="UP000009097">
    <property type="component" value="Unassembled WGS sequence"/>
</dbReference>
<name>A0A0J9VAZ3_FUSO4</name>
<reference evidence="1" key="2">
    <citation type="journal article" date="2010" name="Nature">
        <title>Comparative genomics reveals mobile pathogenicity chromosomes in Fusarium.</title>
        <authorList>
            <person name="Ma L.J."/>
            <person name="van der Does H.C."/>
            <person name="Borkovich K.A."/>
            <person name="Coleman J.J."/>
            <person name="Daboussi M.J."/>
            <person name="Di Pietro A."/>
            <person name="Dufresne M."/>
            <person name="Freitag M."/>
            <person name="Grabherr M."/>
            <person name="Henrissat B."/>
            <person name="Houterman P.M."/>
            <person name="Kang S."/>
            <person name="Shim W.B."/>
            <person name="Woloshuk C."/>
            <person name="Xie X."/>
            <person name="Xu J.R."/>
            <person name="Antoniw J."/>
            <person name="Baker S.E."/>
            <person name="Bluhm B.H."/>
            <person name="Breakspear A."/>
            <person name="Brown D.W."/>
            <person name="Butchko R.A."/>
            <person name="Chapman S."/>
            <person name="Coulson R."/>
            <person name="Coutinho P.M."/>
            <person name="Danchin E.G."/>
            <person name="Diener A."/>
            <person name="Gale L.R."/>
            <person name="Gardiner D.M."/>
            <person name="Goff S."/>
            <person name="Hammond-Kosack K.E."/>
            <person name="Hilburn K."/>
            <person name="Hua-Van A."/>
            <person name="Jonkers W."/>
            <person name="Kazan K."/>
            <person name="Kodira C.D."/>
            <person name="Koehrsen M."/>
            <person name="Kumar L."/>
            <person name="Lee Y.H."/>
            <person name="Li L."/>
            <person name="Manners J.M."/>
            <person name="Miranda-Saavedra D."/>
            <person name="Mukherjee M."/>
            <person name="Park G."/>
            <person name="Park J."/>
            <person name="Park S.Y."/>
            <person name="Proctor R.H."/>
            <person name="Regev A."/>
            <person name="Ruiz-Roldan M.C."/>
            <person name="Sain D."/>
            <person name="Sakthikumar S."/>
            <person name="Sykes S."/>
            <person name="Schwartz D.C."/>
            <person name="Turgeon B.G."/>
            <person name="Wapinski I."/>
            <person name="Yoder O."/>
            <person name="Young S."/>
            <person name="Zeng Q."/>
            <person name="Zhou S."/>
            <person name="Galagan J."/>
            <person name="Cuomo C.A."/>
            <person name="Kistler H.C."/>
            <person name="Rep M."/>
        </authorList>
    </citation>
    <scope>NUCLEOTIDE SEQUENCE [LARGE SCALE GENOMIC DNA]</scope>
    <source>
        <strain evidence="1">4287</strain>
    </source>
</reference>
<gene>
    <name evidence="1" type="ORF">FOXG_20049</name>
</gene>
<evidence type="ECO:0000313" key="1">
    <source>
        <dbReference type="EMBL" id="KNB08634.1"/>
    </source>
</evidence>
<dbReference type="EMBL" id="DS231706">
    <property type="protein sequence ID" value="KNB08634.1"/>
    <property type="molecule type" value="Genomic_DNA"/>
</dbReference>
<sequence>MTVLTIDGALMSSNLRSVIHWGKERIRSLLKWTCIVGLPPLLLLKPVINHHEQSVAFDSPLNPCFCNNGRERSSALSTSFLTICDILIFPQLPAYRMISPHQ</sequence>